<reference evidence="2" key="2">
    <citation type="journal article" date="2021" name="PeerJ">
        <title>Extensive microbial diversity within the chicken gut microbiome revealed by metagenomics and culture.</title>
        <authorList>
            <person name="Gilroy R."/>
            <person name="Ravi A."/>
            <person name="Getino M."/>
            <person name="Pursley I."/>
            <person name="Horton D.L."/>
            <person name="Alikhan N.F."/>
            <person name="Baker D."/>
            <person name="Gharbi K."/>
            <person name="Hall N."/>
            <person name="Watson M."/>
            <person name="Adriaenssens E.M."/>
            <person name="Foster-Nyarko E."/>
            <person name="Jarju S."/>
            <person name="Secka A."/>
            <person name="Antonio M."/>
            <person name="Oren A."/>
            <person name="Chaudhuri R.R."/>
            <person name="La Ragione R."/>
            <person name="Hildebrand F."/>
            <person name="Pallen M.J."/>
        </authorList>
    </citation>
    <scope>NUCLEOTIDE SEQUENCE</scope>
    <source>
        <strain evidence="2">ChiSjej6B24-2974</strain>
    </source>
</reference>
<proteinExistence type="predicted"/>
<dbReference type="SUPFAM" id="SSF69118">
    <property type="entry name" value="AhpD-like"/>
    <property type="match status" value="1"/>
</dbReference>
<gene>
    <name evidence="2" type="ORF">IAA52_09190</name>
</gene>
<dbReference type="EMBL" id="DVFZ01000091">
    <property type="protein sequence ID" value="HIQ83261.1"/>
    <property type="molecule type" value="Genomic_DNA"/>
</dbReference>
<dbReference type="AlphaFoldDB" id="A0A9D0ZN30"/>
<sequence length="107" mass="11818">MDKVTAGRDAMGKFAPKFAQLNDDVLFGEVWSREDKLSPRDRSLITVSALMASGILDSSLLHHIQRAKANGITSTEMSEALTQLAFYAGWPKAWAALRMAKEVYGEE</sequence>
<feature type="domain" description="Carboxymuconolactone decarboxylase-like" evidence="1">
    <location>
        <begin position="16"/>
        <end position="102"/>
    </location>
</feature>
<dbReference type="GO" id="GO:0051920">
    <property type="term" value="F:peroxiredoxin activity"/>
    <property type="evidence" value="ECO:0007669"/>
    <property type="project" value="InterPro"/>
</dbReference>
<evidence type="ECO:0000259" key="1">
    <source>
        <dbReference type="Pfam" id="PF02627"/>
    </source>
</evidence>
<dbReference type="PANTHER" id="PTHR33570:SF9">
    <property type="entry name" value="BLL4600 PROTEIN"/>
    <property type="match status" value="1"/>
</dbReference>
<evidence type="ECO:0000313" key="3">
    <source>
        <dbReference type="Proteomes" id="UP000824260"/>
    </source>
</evidence>
<dbReference type="Pfam" id="PF02627">
    <property type="entry name" value="CMD"/>
    <property type="match status" value="1"/>
</dbReference>
<organism evidence="2 3">
    <name type="scientific">Candidatus Pullichristensenella stercorigallinarum</name>
    <dbReference type="NCBI Taxonomy" id="2840909"/>
    <lineage>
        <taxon>Bacteria</taxon>
        <taxon>Bacillati</taxon>
        <taxon>Bacillota</taxon>
        <taxon>Clostridia</taxon>
        <taxon>Candidatus Pullichristensenella</taxon>
    </lineage>
</organism>
<dbReference type="Gene3D" id="1.20.1290.10">
    <property type="entry name" value="AhpD-like"/>
    <property type="match status" value="1"/>
</dbReference>
<dbReference type="InterPro" id="IPR029032">
    <property type="entry name" value="AhpD-like"/>
</dbReference>
<evidence type="ECO:0000313" key="2">
    <source>
        <dbReference type="EMBL" id="HIQ83261.1"/>
    </source>
</evidence>
<dbReference type="InterPro" id="IPR052512">
    <property type="entry name" value="4CMD/NDH-1_regulator"/>
</dbReference>
<protein>
    <submittedName>
        <fullName evidence="2">Carboxymuconolactone decarboxylase family protein</fullName>
    </submittedName>
</protein>
<dbReference type="InterPro" id="IPR003779">
    <property type="entry name" value="CMD-like"/>
</dbReference>
<comment type="caution">
    <text evidence="2">The sequence shown here is derived from an EMBL/GenBank/DDBJ whole genome shotgun (WGS) entry which is preliminary data.</text>
</comment>
<name>A0A9D0ZN30_9FIRM</name>
<reference evidence="2" key="1">
    <citation type="submission" date="2020-10" db="EMBL/GenBank/DDBJ databases">
        <authorList>
            <person name="Gilroy R."/>
        </authorList>
    </citation>
    <scope>NUCLEOTIDE SEQUENCE</scope>
    <source>
        <strain evidence="2">ChiSjej6B24-2974</strain>
    </source>
</reference>
<dbReference type="PANTHER" id="PTHR33570">
    <property type="entry name" value="4-CARBOXYMUCONOLACTONE DECARBOXYLASE FAMILY PROTEIN"/>
    <property type="match status" value="1"/>
</dbReference>
<accession>A0A9D0ZN30</accession>
<dbReference type="Proteomes" id="UP000824260">
    <property type="component" value="Unassembled WGS sequence"/>
</dbReference>